<accession>A0A0G3H4F4</accession>
<dbReference type="PATRIC" id="fig|136857.5.peg.818"/>
<evidence type="ECO:0000313" key="2">
    <source>
        <dbReference type="Proteomes" id="UP000035540"/>
    </source>
</evidence>
<reference evidence="1 2" key="1">
    <citation type="journal article" date="2015" name="Genome Announc.">
        <title>Complete Genome Sequence of the Type Strain Corynebacterium testudinoris DSM 44614, Recovered from Necrotic Lesions in the Mouth of a Tortoise.</title>
        <authorList>
            <person name="Ruckert C."/>
            <person name="Kriete M."/>
            <person name="Jaenicke S."/>
            <person name="Winkler A."/>
            <person name="Tauch A."/>
        </authorList>
    </citation>
    <scope>NUCLEOTIDE SEQUENCE [LARGE SCALE GENOMIC DNA]</scope>
    <source>
        <strain evidence="1 2">DSM 44614</strain>
    </source>
</reference>
<dbReference type="KEGG" id="cted:CTEST_04135"/>
<proteinExistence type="predicted"/>
<name>A0A0G3H4F4_9CORY</name>
<keyword evidence="2" id="KW-1185">Reference proteome</keyword>
<dbReference type="STRING" id="136857.CTEST_04135"/>
<reference evidence="2" key="2">
    <citation type="submission" date="2015-05" db="EMBL/GenBank/DDBJ databases">
        <title>Complete genome sequence of Corynebacterium testudinoris DSM 44614, recovered from necrotic lesions in the mouth of a tortoise.</title>
        <authorList>
            <person name="Ruckert C."/>
            <person name="Albersmeier A."/>
            <person name="Winkler A."/>
            <person name="Tauch A."/>
        </authorList>
    </citation>
    <scope>NUCLEOTIDE SEQUENCE [LARGE SCALE GENOMIC DNA]</scope>
    <source>
        <strain evidence="2">DSM 44614</strain>
    </source>
</reference>
<evidence type="ECO:0000313" key="1">
    <source>
        <dbReference type="EMBL" id="AKK08276.1"/>
    </source>
</evidence>
<gene>
    <name evidence="1" type="ORF">CTEST_04135</name>
</gene>
<dbReference type="RefSeq" id="WP_158408146.1">
    <property type="nucleotide sequence ID" value="NZ_CP011545.1"/>
</dbReference>
<protein>
    <submittedName>
        <fullName evidence="1">Uncharacterized protein</fullName>
    </submittedName>
</protein>
<dbReference type="AlphaFoldDB" id="A0A0G3H4F4"/>
<sequence>MPDPDTIVTLRDMFDTYFGTSDRASSTMTWLPDLARYLWDDTVELYRWWLFTPLDR</sequence>
<dbReference type="EMBL" id="CP011545">
    <property type="protein sequence ID" value="AKK08276.1"/>
    <property type="molecule type" value="Genomic_DNA"/>
</dbReference>
<organism evidence="1 2">
    <name type="scientific">Corynebacterium testudinoris</name>
    <dbReference type="NCBI Taxonomy" id="136857"/>
    <lineage>
        <taxon>Bacteria</taxon>
        <taxon>Bacillati</taxon>
        <taxon>Actinomycetota</taxon>
        <taxon>Actinomycetes</taxon>
        <taxon>Mycobacteriales</taxon>
        <taxon>Corynebacteriaceae</taxon>
        <taxon>Corynebacterium</taxon>
    </lineage>
</organism>
<dbReference type="Proteomes" id="UP000035540">
    <property type="component" value="Chromosome"/>
</dbReference>